<comment type="caution">
    <text evidence="9">The sequence shown here is derived from an EMBL/GenBank/DDBJ whole genome shotgun (WGS) entry which is preliminary data.</text>
</comment>
<feature type="non-terminal residue" evidence="9">
    <location>
        <position position="1"/>
    </location>
</feature>
<evidence type="ECO:0000256" key="6">
    <source>
        <dbReference type="ARBA" id="ARBA00022842"/>
    </source>
</evidence>
<dbReference type="PANTHER" id="PTHR33653">
    <property type="entry name" value="RIBONUCLEASE VAPC2"/>
    <property type="match status" value="1"/>
</dbReference>
<dbReference type="EMBL" id="DRMS01000312">
    <property type="protein sequence ID" value="HFC92808.1"/>
    <property type="molecule type" value="Genomic_DNA"/>
</dbReference>
<sequence>STASIVIHEINYGINRLEEGKIKKNLQLFLNQLETYKFQIYPYDTKAACYHASERARLIKKGLTPAFADGQIAAIASTNNLILVTRNRSDFINFNSLQLENWFIEN</sequence>
<dbReference type="InterPro" id="IPR050556">
    <property type="entry name" value="Type_II_TA_system_RNase"/>
</dbReference>
<protein>
    <submittedName>
        <fullName evidence="9">Type II toxin-antitoxin system VapC family toxin</fullName>
    </submittedName>
</protein>
<dbReference type="SUPFAM" id="SSF88723">
    <property type="entry name" value="PIN domain-like"/>
    <property type="match status" value="1"/>
</dbReference>
<keyword evidence="4" id="KW-0479">Metal-binding</keyword>
<keyword evidence="5" id="KW-0378">Hydrolase</keyword>
<evidence type="ECO:0000259" key="8">
    <source>
        <dbReference type="Pfam" id="PF01850"/>
    </source>
</evidence>
<evidence type="ECO:0000256" key="4">
    <source>
        <dbReference type="ARBA" id="ARBA00022723"/>
    </source>
</evidence>
<gene>
    <name evidence="9" type="ORF">ENJ51_08360</name>
</gene>
<evidence type="ECO:0000256" key="3">
    <source>
        <dbReference type="ARBA" id="ARBA00022722"/>
    </source>
</evidence>
<evidence type="ECO:0000256" key="1">
    <source>
        <dbReference type="ARBA" id="ARBA00001946"/>
    </source>
</evidence>
<comment type="similarity">
    <text evidence="7">Belongs to the PINc/VapC protein family.</text>
</comment>
<dbReference type="GO" id="GO:0046872">
    <property type="term" value="F:metal ion binding"/>
    <property type="evidence" value="ECO:0007669"/>
    <property type="project" value="UniProtKB-KW"/>
</dbReference>
<feature type="domain" description="PIN" evidence="8">
    <location>
        <begin position="2"/>
        <end position="89"/>
    </location>
</feature>
<keyword evidence="2" id="KW-1277">Toxin-antitoxin system</keyword>
<dbReference type="GO" id="GO:0004518">
    <property type="term" value="F:nuclease activity"/>
    <property type="evidence" value="ECO:0007669"/>
    <property type="project" value="UniProtKB-KW"/>
</dbReference>
<name>A0A7V2T3D5_LEUMU</name>
<evidence type="ECO:0000256" key="7">
    <source>
        <dbReference type="ARBA" id="ARBA00038093"/>
    </source>
</evidence>
<dbReference type="AlphaFoldDB" id="A0A7V2T3D5"/>
<evidence type="ECO:0000256" key="5">
    <source>
        <dbReference type="ARBA" id="ARBA00022801"/>
    </source>
</evidence>
<dbReference type="Gene3D" id="3.40.50.1010">
    <property type="entry name" value="5'-nuclease"/>
    <property type="match status" value="1"/>
</dbReference>
<proteinExistence type="inferred from homology"/>
<organism evidence="9">
    <name type="scientific">Leucothrix mucor</name>
    <dbReference type="NCBI Taxonomy" id="45248"/>
    <lineage>
        <taxon>Bacteria</taxon>
        <taxon>Pseudomonadati</taxon>
        <taxon>Pseudomonadota</taxon>
        <taxon>Gammaproteobacteria</taxon>
        <taxon>Thiotrichales</taxon>
        <taxon>Thiotrichaceae</taxon>
        <taxon>Leucothrix</taxon>
    </lineage>
</organism>
<keyword evidence="3" id="KW-0540">Nuclease</keyword>
<dbReference type="Pfam" id="PF01850">
    <property type="entry name" value="PIN"/>
    <property type="match status" value="1"/>
</dbReference>
<keyword evidence="6" id="KW-0460">Magnesium</keyword>
<dbReference type="Proteomes" id="UP000885750">
    <property type="component" value="Unassembled WGS sequence"/>
</dbReference>
<evidence type="ECO:0000313" key="9">
    <source>
        <dbReference type="EMBL" id="HFC92808.1"/>
    </source>
</evidence>
<dbReference type="InterPro" id="IPR002716">
    <property type="entry name" value="PIN_dom"/>
</dbReference>
<dbReference type="PANTHER" id="PTHR33653:SF1">
    <property type="entry name" value="RIBONUCLEASE VAPC2"/>
    <property type="match status" value="1"/>
</dbReference>
<evidence type="ECO:0000256" key="2">
    <source>
        <dbReference type="ARBA" id="ARBA00022649"/>
    </source>
</evidence>
<dbReference type="InterPro" id="IPR029060">
    <property type="entry name" value="PIN-like_dom_sf"/>
</dbReference>
<reference evidence="9" key="1">
    <citation type="journal article" date="2020" name="mSystems">
        <title>Genome- and Community-Level Interaction Insights into Carbon Utilization and Element Cycling Functions of Hydrothermarchaeota in Hydrothermal Sediment.</title>
        <authorList>
            <person name="Zhou Z."/>
            <person name="Liu Y."/>
            <person name="Xu W."/>
            <person name="Pan J."/>
            <person name="Luo Z.H."/>
            <person name="Li M."/>
        </authorList>
    </citation>
    <scope>NUCLEOTIDE SEQUENCE [LARGE SCALE GENOMIC DNA]</scope>
    <source>
        <strain evidence="9">HyVt-493</strain>
    </source>
</reference>
<comment type="cofactor">
    <cofactor evidence="1">
        <name>Mg(2+)</name>
        <dbReference type="ChEBI" id="CHEBI:18420"/>
    </cofactor>
</comment>
<dbReference type="GO" id="GO:0016787">
    <property type="term" value="F:hydrolase activity"/>
    <property type="evidence" value="ECO:0007669"/>
    <property type="project" value="UniProtKB-KW"/>
</dbReference>
<accession>A0A7V2T3D5</accession>